<dbReference type="PANTHER" id="PTHR13693">
    <property type="entry name" value="CLASS II AMINOTRANSFERASE/8-AMINO-7-OXONONANOATE SYNTHASE"/>
    <property type="match status" value="1"/>
</dbReference>
<dbReference type="InterPro" id="IPR015421">
    <property type="entry name" value="PyrdxlP-dep_Trfase_major"/>
</dbReference>
<dbReference type="InterPro" id="IPR004839">
    <property type="entry name" value="Aminotransferase_I/II_large"/>
</dbReference>
<dbReference type="GO" id="GO:0030170">
    <property type="term" value="F:pyridoxal phosphate binding"/>
    <property type="evidence" value="ECO:0007669"/>
    <property type="project" value="InterPro"/>
</dbReference>
<evidence type="ECO:0000313" key="6">
    <source>
        <dbReference type="EMBL" id="KPL86868.1"/>
    </source>
</evidence>
<comment type="caution">
    <text evidence="6">The sequence shown here is derived from an EMBL/GenBank/DDBJ whole genome shotgun (WGS) entry which is preliminary data.</text>
</comment>
<evidence type="ECO:0000256" key="3">
    <source>
        <dbReference type="ARBA" id="ARBA00022898"/>
    </source>
</evidence>
<dbReference type="PROSITE" id="PS00599">
    <property type="entry name" value="AA_TRANSFER_CLASS_2"/>
    <property type="match status" value="1"/>
</dbReference>
<comment type="cofactor">
    <cofactor evidence="1 4">
        <name>pyridoxal 5'-phosphate</name>
        <dbReference type="ChEBI" id="CHEBI:597326"/>
    </cofactor>
</comment>
<feature type="domain" description="Aminotransferase class I/classII large" evidence="5">
    <location>
        <begin position="47"/>
        <end position="380"/>
    </location>
</feature>
<evidence type="ECO:0000256" key="4">
    <source>
        <dbReference type="RuleBase" id="RU003693"/>
    </source>
</evidence>
<dbReference type="OrthoDB" id="9807157at2"/>
<protein>
    <submittedName>
        <fullName evidence="6">2-amino-3-ketobutyrate CoA ligase</fullName>
    </submittedName>
</protein>
<dbReference type="PANTHER" id="PTHR13693:SF3">
    <property type="entry name" value="LD36009P"/>
    <property type="match status" value="1"/>
</dbReference>
<keyword evidence="6" id="KW-0436">Ligase</keyword>
<dbReference type="GO" id="GO:0016874">
    <property type="term" value="F:ligase activity"/>
    <property type="evidence" value="ECO:0007669"/>
    <property type="project" value="UniProtKB-KW"/>
</dbReference>
<keyword evidence="3 4" id="KW-0663">Pyridoxal phosphate</keyword>
<dbReference type="InterPro" id="IPR050087">
    <property type="entry name" value="AON_synthase_class-II"/>
</dbReference>
<evidence type="ECO:0000256" key="1">
    <source>
        <dbReference type="ARBA" id="ARBA00001933"/>
    </source>
</evidence>
<dbReference type="AlphaFoldDB" id="A0A0P6YNP2"/>
<sequence>MDIFKKCFEYTDVKEAIEQGFYPFFIPLTDNEGTEVVYRGHRLIMCGSNNYLGLTTHPKVREAAIQATARYGTSCTGSRFLNGTLEMHEQLEKELAEWVGKDASLVFSTGMQANLGAVSALVGRSDVVILDKDDHASIVDGARLGYGKIERFRHNDMEHLERVMECLPENAGRLIVVDGLFSMGGDLAPLPELVKVAQKFGARLMVDDAHGMGVMGGGRGTAAHFGLTESVDLIMSTFSKSFASLGGFVAGDADVISYIKHHARSLIFSASIPPANTAAALAALDVMRTEPERAQHVNEIAEYMRKGYRSMGFNVGESVTPIIPVIIGDDQKTFAFWKLLFDAGVFVNPVISPAVPPGMQLLRTSYMATHTYEQMDRVLEIFGRIGKEIGVI</sequence>
<dbReference type="Gene3D" id="3.40.640.10">
    <property type="entry name" value="Type I PLP-dependent aspartate aminotransferase-like (Major domain)"/>
    <property type="match status" value="1"/>
</dbReference>
<organism evidence="6 7">
    <name type="scientific">Levilinea saccharolytica</name>
    <dbReference type="NCBI Taxonomy" id="229921"/>
    <lineage>
        <taxon>Bacteria</taxon>
        <taxon>Bacillati</taxon>
        <taxon>Chloroflexota</taxon>
        <taxon>Anaerolineae</taxon>
        <taxon>Anaerolineales</taxon>
        <taxon>Anaerolineaceae</taxon>
        <taxon>Levilinea</taxon>
    </lineage>
</organism>
<dbReference type="RefSeq" id="WP_062418165.1">
    <property type="nucleotide sequence ID" value="NZ_DF967974.1"/>
</dbReference>
<dbReference type="Proteomes" id="UP000050501">
    <property type="component" value="Unassembled WGS sequence"/>
</dbReference>
<dbReference type="Gene3D" id="3.90.1150.10">
    <property type="entry name" value="Aspartate Aminotransferase, domain 1"/>
    <property type="match status" value="1"/>
</dbReference>
<dbReference type="SUPFAM" id="SSF53383">
    <property type="entry name" value="PLP-dependent transferases"/>
    <property type="match status" value="1"/>
</dbReference>
<proteinExistence type="inferred from homology"/>
<accession>A0A0P6YNP2</accession>
<keyword evidence="7" id="KW-1185">Reference proteome</keyword>
<comment type="similarity">
    <text evidence="4">Belongs to the class-II pyridoxal-phosphate-dependent aminotransferase family.</text>
</comment>
<dbReference type="EMBL" id="LGCM01000021">
    <property type="protein sequence ID" value="KPL86868.1"/>
    <property type="molecule type" value="Genomic_DNA"/>
</dbReference>
<dbReference type="InterPro" id="IPR015422">
    <property type="entry name" value="PyrdxlP-dep_Trfase_small"/>
</dbReference>
<evidence type="ECO:0000256" key="2">
    <source>
        <dbReference type="ARBA" id="ARBA00022679"/>
    </source>
</evidence>
<dbReference type="GO" id="GO:0016740">
    <property type="term" value="F:transferase activity"/>
    <property type="evidence" value="ECO:0007669"/>
    <property type="project" value="UniProtKB-KW"/>
</dbReference>
<name>A0A0P6YNP2_9CHLR</name>
<reference evidence="6 7" key="1">
    <citation type="submission" date="2015-07" db="EMBL/GenBank/DDBJ databases">
        <title>Genome sequence of Levilinea saccharolytica DSM 16555.</title>
        <authorList>
            <person name="Hemp J."/>
            <person name="Ward L.M."/>
            <person name="Pace L.A."/>
            <person name="Fischer W.W."/>
        </authorList>
    </citation>
    <scope>NUCLEOTIDE SEQUENCE [LARGE SCALE GENOMIC DNA]</scope>
    <source>
        <strain evidence="6 7">KIBI-1</strain>
    </source>
</reference>
<dbReference type="InterPro" id="IPR015424">
    <property type="entry name" value="PyrdxlP-dep_Trfase"/>
</dbReference>
<dbReference type="STRING" id="229921.ADN01_05295"/>
<evidence type="ECO:0000313" key="7">
    <source>
        <dbReference type="Proteomes" id="UP000050501"/>
    </source>
</evidence>
<evidence type="ECO:0000259" key="5">
    <source>
        <dbReference type="Pfam" id="PF00155"/>
    </source>
</evidence>
<keyword evidence="2" id="KW-0808">Transferase</keyword>
<dbReference type="PATRIC" id="fig|229921.5.peg.1842"/>
<dbReference type="InterPro" id="IPR001917">
    <property type="entry name" value="Aminotrans_II_pyridoxalP_BS"/>
</dbReference>
<dbReference type="Pfam" id="PF00155">
    <property type="entry name" value="Aminotran_1_2"/>
    <property type="match status" value="1"/>
</dbReference>
<gene>
    <name evidence="6" type="ORF">ADN01_05295</name>
</gene>